<dbReference type="SUPFAM" id="SSF50998">
    <property type="entry name" value="Quinoprotein alcohol dehydrogenase-like"/>
    <property type="match status" value="1"/>
</dbReference>
<dbReference type="Gene3D" id="3.80.10.10">
    <property type="entry name" value="Ribonuclease Inhibitor"/>
    <property type="match status" value="2"/>
</dbReference>
<name>A0A7S4HTF5_9EUKA</name>
<dbReference type="SUPFAM" id="SSF52047">
    <property type="entry name" value="RNI-like"/>
    <property type="match status" value="1"/>
</dbReference>
<gene>
    <name evidence="3" type="ORF">VSP0166_LOCUS4345</name>
</gene>
<dbReference type="Pfam" id="PF13516">
    <property type="entry name" value="LRR_6"/>
    <property type="match status" value="1"/>
</dbReference>
<dbReference type="PANTHER" id="PTHR48051:SF1">
    <property type="entry name" value="RAS SUPPRESSOR PROTEIN 1"/>
    <property type="match status" value="1"/>
</dbReference>
<dbReference type="PANTHER" id="PTHR48051">
    <property type="match status" value="1"/>
</dbReference>
<evidence type="ECO:0000256" key="1">
    <source>
        <dbReference type="ARBA" id="ARBA00022614"/>
    </source>
</evidence>
<dbReference type="Gene3D" id="2.130.10.10">
    <property type="entry name" value="YVTN repeat-like/Quinoprotein amine dehydrogenase"/>
    <property type="match status" value="1"/>
</dbReference>
<organism evidence="3">
    <name type="scientific">Vannella robusta</name>
    <dbReference type="NCBI Taxonomy" id="1487602"/>
    <lineage>
        <taxon>Eukaryota</taxon>
        <taxon>Amoebozoa</taxon>
        <taxon>Discosea</taxon>
        <taxon>Flabellinia</taxon>
        <taxon>Vannellidae</taxon>
        <taxon>Vannella</taxon>
    </lineage>
</organism>
<protein>
    <recommendedName>
        <fullName evidence="4">Leucine-rich repeat and WD repeat-containing protein 1</fullName>
    </recommendedName>
</protein>
<reference evidence="3" key="1">
    <citation type="submission" date="2021-01" db="EMBL/GenBank/DDBJ databases">
        <authorList>
            <person name="Corre E."/>
            <person name="Pelletier E."/>
            <person name="Niang G."/>
            <person name="Scheremetjew M."/>
            <person name="Finn R."/>
            <person name="Kale V."/>
            <person name="Holt S."/>
            <person name="Cochrane G."/>
            <person name="Meng A."/>
            <person name="Brown T."/>
            <person name="Cohen L."/>
        </authorList>
    </citation>
    <scope>NUCLEOTIDE SEQUENCE</scope>
    <source>
        <strain evidence="3">DIVA3 518/3/11/1/6</strain>
    </source>
</reference>
<dbReference type="InterPro" id="IPR003591">
    <property type="entry name" value="Leu-rich_rpt_typical-subtyp"/>
</dbReference>
<dbReference type="SMART" id="SM00320">
    <property type="entry name" value="WD40"/>
    <property type="match status" value="2"/>
</dbReference>
<accession>A0A7S4HTF5</accession>
<evidence type="ECO:0000313" key="3">
    <source>
        <dbReference type="EMBL" id="CAE2208765.1"/>
    </source>
</evidence>
<dbReference type="InterPro" id="IPR001680">
    <property type="entry name" value="WD40_rpt"/>
</dbReference>
<dbReference type="InterPro" id="IPR050216">
    <property type="entry name" value="LRR_domain-containing"/>
</dbReference>
<dbReference type="AlphaFoldDB" id="A0A7S4HTF5"/>
<dbReference type="PROSITE" id="PS51450">
    <property type="entry name" value="LRR"/>
    <property type="match status" value="1"/>
</dbReference>
<dbReference type="SMART" id="SM00369">
    <property type="entry name" value="LRR_TYP"/>
    <property type="match status" value="3"/>
</dbReference>
<dbReference type="GO" id="GO:0005737">
    <property type="term" value="C:cytoplasm"/>
    <property type="evidence" value="ECO:0007669"/>
    <property type="project" value="TreeGrafter"/>
</dbReference>
<keyword evidence="2" id="KW-0677">Repeat</keyword>
<sequence>MLLRKGSFNVLPTSSKKLSKRELDDLIARAKRDDKTLKAIEIPNQKISNTHFNQLLDAIEVNQTLTRIDISNNGLQDIGVCEVFNRLMISNNRFMRSIDVSLNGISLTSGKKISEYLSYHFHISSIKYNDTIGTTISESGLTTDKLFDKKAFTDTITHKIESKLNSNRQMLRFLNSETNRFECWRRKVKSLGSVLREHWGDRIVSMDFTGNEIQSLPDMAQSYTLLEEFLFSHNSLPEFPDFIGQLLALRVIDVSKNQIKNIPLELRSLLHLETLIVSDNQISHLPLFLATLPKLTFLAVARNPIDSFTEEIIEQSEEGGQELIKLLRERLQEYFTPPPDTQLPYRLSEDDKHLISMLKDQQAASPEDFSIFLPKKHITHSKKFVCRTLKPKCERKPTSIQKISDGIWCGMEDGSICHWDSRTFSLREIKAKVLPSAILEILEISAISEVWVAGYCNSVAVVPSRDHNGEFGSMEIFLDPQYSVVQCMIFVSLTNRVWIASGNSILSYCAQNKNLEGTVTMESPVLSLLYHQGMIWAGCGDGCIYVLKKSGGIHKTIKAASSMIFNLKAVGPYVWSSSNEDVIKVWIKPSNSDIHCIALVPVDGMELHLITPSSHGETMYCQSGVLKEGGTTYDVFEFSPTGRLLTVLETSHTKFITAMAWSRSPDRLWTADEGGVVCCHELKLGKKTMARLRQESLSPLVGLSQEDVPETEPVAVTGDLKKAWRVSRVPTDTERKLTLFRTHSAQ</sequence>
<dbReference type="EMBL" id="HBKP01006038">
    <property type="protein sequence ID" value="CAE2208765.1"/>
    <property type="molecule type" value="Transcribed_RNA"/>
</dbReference>
<dbReference type="InterPro" id="IPR011047">
    <property type="entry name" value="Quinoprotein_ADH-like_sf"/>
</dbReference>
<dbReference type="InterPro" id="IPR015943">
    <property type="entry name" value="WD40/YVTN_repeat-like_dom_sf"/>
</dbReference>
<keyword evidence="1" id="KW-0433">Leucine-rich repeat</keyword>
<evidence type="ECO:0008006" key="4">
    <source>
        <dbReference type="Google" id="ProtNLM"/>
    </source>
</evidence>
<evidence type="ECO:0000256" key="2">
    <source>
        <dbReference type="ARBA" id="ARBA00022737"/>
    </source>
</evidence>
<proteinExistence type="predicted"/>
<dbReference type="InterPro" id="IPR032675">
    <property type="entry name" value="LRR_dom_sf"/>
</dbReference>
<dbReference type="InterPro" id="IPR001611">
    <property type="entry name" value="Leu-rich_rpt"/>
</dbReference>